<proteinExistence type="predicted"/>
<accession>A0A2T9XZK8</accession>
<reference evidence="1 3" key="1">
    <citation type="journal article" date="2018" name="MBio">
        <title>Comparative Genomics Reveals the Core Gene Toolbox for the Fungus-Insect Symbiosis.</title>
        <authorList>
            <person name="Wang Y."/>
            <person name="Stata M."/>
            <person name="Wang W."/>
            <person name="Stajich J.E."/>
            <person name="White M.M."/>
            <person name="Moncalvo J.M."/>
        </authorList>
    </citation>
    <scope>NUCLEOTIDE SEQUENCE [LARGE SCALE GENOMIC DNA]</scope>
    <source>
        <strain evidence="1 3">AUS-77-4</strain>
    </source>
</reference>
<organism evidence="1 3">
    <name type="scientific">Furculomyces boomerangus</name>
    <dbReference type="NCBI Taxonomy" id="61424"/>
    <lineage>
        <taxon>Eukaryota</taxon>
        <taxon>Fungi</taxon>
        <taxon>Fungi incertae sedis</taxon>
        <taxon>Zoopagomycota</taxon>
        <taxon>Kickxellomycotina</taxon>
        <taxon>Harpellomycetes</taxon>
        <taxon>Harpellales</taxon>
        <taxon>Harpellaceae</taxon>
        <taxon>Furculomyces</taxon>
    </lineage>
</organism>
<evidence type="ECO:0000313" key="2">
    <source>
        <dbReference type="EMBL" id="PVU87360.1"/>
    </source>
</evidence>
<protein>
    <submittedName>
        <fullName evidence="1">Uncharacterized protein</fullName>
    </submittedName>
</protein>
<evidence type="ECO:0000313" key="3">
    <source>
        <dbReference type="Proteomes" id="UP000245699"/>
    </source>
</evidence>
<evidence type="ECO:0000313" key="1">
    <source>
        <dbReference type="EMBL" id="PVU85518.1"/>
    </source>
</evidence>
<sequence>MALSPSRACLLSTIKPALENADSLGTEVEVIPKKSRDIIDILGYIAEFADIQLHTSRLLFSSGNNGCTNRLSTSLKNGSLFWVSKSVLVISVISKDKKLRDIVLLVDGLGVLLLVI</sequence>
<comment type="caution">
    <text evidence="1">The sequence shown here is derived from an EMBL/GenBank/DDBJ whole genome shotgun (WGS) entry which is preliminary data.</text>
</comment>
<dbReference type="AlphaFoldDB" id="A0A2T9XZK8"/>
<dbReference type="EMBL" id="MBFT01001073">
    <property type="protein sequence ID" value="PVU85518.1"/>
    <property type="molecule type" value="Genomic_DNA"/>
</dbReference>
<dbReference type="Proteomes" id="UP000245699">
    <property type="component" value="Unassembled WGS sequence"/>
</dbReference>
<dbReference type="EMBL" id="MBFT01000759">
    <property type="protein sequence ID" value="PVU87360.1"/>
    <property type="molecule type" value="Genomic_DNA"/>
</dbReference>
<gene>
    <name evidence="2" type="ORF">BB559_006079</name>
    <name evidence="1" type="ORF">BB559_006977</name>
</gene>
<keyword evidence="3" id="KW-1185">Reference proteome</keyword>
<name>A0A2T9XZK8_9FUNG</name>